<dbReference type="CDD" id="cd06583">
    <property type="entry name" value="PGRP"/>
    <property type="match status" value="1"/>
</dbReference>
<feature type="domain" description="N-acetylmuramoyl-L-alanine amidase" evidence="1">
    <location>
        <begin position="66"/>
        <end position="223"/>
    </location>
</feature>
<protein>
    <submittedName>
        <fullName evidence="2">N-acetylmuramoyl-L-alanine amidase</fullName>
    </submittedName>
</protein>
<sequence length="250" mass="28350">MKDSRFTTTVRASSGQCEPTEVQVDDRAATRSAILNFIKKQQVHVVESSEWGAKPPQKVNKEWMYKSIALHHAGNSFACNTDARELLKKVEEIDRKTFHQLTYHYAIACDGTVYELLDIRWKGSHIDNGNTKVIGIVMLEDLSHSGEAYVQEYKNKSFRQKIRNLKGLIFDQFDTSYDTVSQPQEKALTALLSALTKYFAIDILGGHREFQVLANKEGRACPGAEGMKLVKNMRKTFSFVAPSKSNYPHK</sequence>
<evidence type="ECO:0000313" key="2">
    <source>
        <dbReference type="EMBL" id="SDB94198.1"/>
    </source>
</evidence>
<keyword evidence="3" id="KW-1185">Reference proteome</keyword>
<accession>A0A1G6HJC0</accession>
<evidence type="ECO:0000313" key="3">
    <source>
        <dbReference type="Proteomes" id="UP000242501"/>
    </source>
</evidence>
<dbReference type="GO" id="GO:0009253">
    <property type="term" value="P:peptidoglycan catabolic process"/>
    <property type="evidence" value="ECO:0007669"/>
    <property type="project" value="InterPro"/>
</dbReference>
<name>A0A1G6HJC0_9GAMM</name>
<dbReference type="Gene3D" id="3.40.80.10">
    <property type="entry name" value="Peptidoglycan recognition protein-like"/>
    <property type="match status" value="1"/>
</dbReference>
<dbReference type="Pfam" id="PF01510">
    <property type="entry name" value="Amidase_2"/>
    <property type="match status" value="1"/>
</dbReference>
<dbReference type="InterPro" id="IPR002502">
    <property type="entry name" value="Amidase_domain"/>
</dbReference>
<dbReference type="RefSeq" id="WP_092748144.1">
    <property type="nucleotide sequence ID" value="NZ_FMYL01000006.1"/>
</dbReference>
<dbReference type="AlphaFoldDB" id="A0A1G6HJC0"/>
<dbReference type="InterPro" id="IPR036505">
    <property type="entry name" value="Amidase/PGRP_sf"/>
</dbReference>
<gene>
    <name evidence="2" type="ORF">SAMN05421733_10653</name>
</gene>
<dbReference type="Proteomes" id="UP000242501">
    <property type="component" value="Unassembled WGS sequence"/>
</dbReference>
<dbReference type="OrthoDB" id="9085865at2"/>
<dbReference type="STRING" id="1219383.SAMN05421733_10653"/>
<dbReference type="EMBL" id="FMYL01000006">
    <property type="protein sequence ID" value="SDB94198.1"/>
    <property type="molecule type" value="Genomic_DNA"/>
</dbReference>
<reference evidence="3" key="1">
    <citation type="submission" date="2016-09" db="EMBL/GenBank/DDBJ databases">
        <authorList>
            <person name="Varghese N."/>
            <person name="Submissions S."/>
        </authorList>
    </citation>
    <scope>NUCLEOTIDE SEQUENCE [LARGE SCALE GENOMIC DNA]</scope>
    <source>
        <strain evidence="3">ANC 4422</strain>
    </source>
</reference>
<organism evidence="2 3">
    <name type="scientific">Acinetobacter boissieri</name>
    <dbReference type="NCBI Taxonomy" id="1219383"/>
    <lineage>
        <taxon>Bacteria</taxon>
        <taxon>Pseudomonadati</taxon>
        <taxon>Pseudomonadota</taxon>
        <taxon>Gammaproteobacteria</taxon>
        <taxon>Moraxellales</taxon>
        <taxon>Moraxellaceae</taxon>
        <taxon>Acinetobacter</taxon>
    </lineage>
</organism>
<proteinExistence type="predicted"/>
<evidence type="ECO:0000259" key="1">
    <source>
        <dbReference type="Pfam" id="PF01510"/>
    </source>
</evidence>
<dbReference type="GO" id="GO:0008745">
    <property type="term" value="F:N-acetylmuramoyl-L-alanine amidase activity"/>
    <property type="evidence" value="ECO:0007669"/>
    <property type="project" value="InterPro"/>
</dbReference>
<dbReference type="SUPFAM" id="SSF55846">
    <property type="entry name" value="N-acetylmuramoyl-L-alanine amidase-like"/>
    <property type="match status" value="1"/>
</dbReference>